<organism evidence="2 3">
    <name type="scientific">Candidatus Collierbacteria bacterium RIFCSPHIGHO2_02_FULL_49_10</name>
    <dbReference type="NCBI Taxonomy" id="1817723"/>
    <lineage>
        <taxon>Bacteria</taxon>
        <taxon>Candidatus Collieribacteriota</taxon>
    </lineage>
</organism>
<feature type="domain" description="DNA primase/polymerase bifunctional N-terminal" evidence="1">
    <location>
        <begin position="21"/>
        <end position="184"/>
    </location>
</feature>
<name>A0A1F5ETH4_9BACT</name>
<accession>A0A1F5ETH4</accession>
<dbReference type="Pfam" id="PF09250">
    <property type="entry name" value="Prim-Pol"/>
    <property type="match status" value="1"/>
</dbReference>
<evidence type="ECO:0000259" key="1">
    <source>
        <dbReference type="SMART" id="SM00943"/>
    </source>
</evidence>
<protein>
    <recommendedName>
        <fullName evidence="1">DNA primase/polymerase bifunctional N-terminal domain-containing protein</fullName>
    </recommendedName>
</protein>
<dbReference type="CDD" id="cd04859">
    <property type="entry name" value="Prim_Pol"/>
    <property type="match status" value="1"/>
</dbReference>
<dbReference type="InterPro" id="IPR015330">
    <property type="entry name" value="DNA_primase/pol_bifunc_N"/>
</dbReference>
<reference evidence="2 3" key="1">
    <citation type="journal article" date="2016" name="Nat. Commun.">
        <title>Thousands of microbial genomes shed light on interconnected biogeochemical processes in an aquifer system.</title>
        <authorList>
            <person name="Anantharaman K."/>
            <person name="Brown C.T."/>
            <person name="Hug L.A."/>
            <person name="Sharon I."/>
            <person name="Castelle C.J."/>
            <person name="Probst A.J."/>
            <person name="Thomas B.C."/>
            <person name="Singh A."/>
            <person name="Wilkins M.J."/>
            <person name="Karaoz U."/>
            <person name="Brodie E.L."/>
            <person name="Williams K.H."/>
            <person name="Hubbard S.S."/>
            <person name="Banfield J.F."/>
        </authorList>
    </citation>
    <scope>NUCLEOTIDE SEQUENCE [LARGE SCALE GENOMIC DNA]</scope>
</reference>
<gene>
    <name evidence="2" type="ORF">A3D09_00550</name>
</gene>
<dbReference type="Proteomes" id="UP000177390">
    <property type="component" value="Unassembled WGS sequence"/>
</dbReference>
<dbReference type="SUPFAM" id="SSF56747">
    <property type="entry name" value="Prim-pol domain"/>
    <property type="match status" value="1"/>
</dbReference>
<dbReference type="AlphaFoldDB" id="A0A1F5ETH4"/>
<evidence type="ECO:0000313" key="3">
    <source>
        <dbReference type="Proteomes" id="UP000177390"/>
    </source>
</evidence>
<dbReference type="EMBL" id="MFAH01000047">
    <property type="protein sequence ID" value="OGD70699.1"/>
    <property type="molecule type" value="Genomic_DNA"/>
</dbReference>
<dbReference type="SMART" id="SM00943">
    <property type="entry name" value="Prim-Pol"/>
    <property type="match status" value="1"/>
</dbReference>
<evidence type="ECO:0000313" key="2">
    <source>
        <dbReference type="EMBL" id="OGD70699.1"/>
    </source>
</evidence>
<proteinExistence type="predicted"/>
<comment type="caution">
    <text evidence="2">The sequence shown here is derived from an EMBL/GenBank/DDBJ whole genome shotgun (WGS) entry which is preliminary data.</text>
</comment>
<sequence>MVTPFSLSGPFQKPLSVTEAALLYLREGWEILPILSPAYEYFYFGRKRGRTPFYGSFEHPLRNEQTIRSWFTNHPQAGVGIKTGPGSGIFVLDIDRPDCDLPAFLDIPSLPPTRTVHSSTGRKHLYFQYPREGVIHTVSGWQGIGCVLGIEHAYALAPPTLHSRGHSYMWEDFSVPVAPAPPALLALIQGLEPRYKQFTIGANPRKYVKGVLNTYIRNVIALAGK</sequence>